<reference evidence="2 3" key="1">
    <citation type="journal article" date="2023" name="G3 (Bethesda)">
        <title>A chromosome-length genome assembly and annotation of blackberry (Rubus argutus, cv. 'Hillquist').</title>
        <authorList>
            <person name="Bruna T."/>
            <person name="Aryal R."/>
            <person name="Dudchenko O."/>
            <person name="Sargent D.J."/>
            <person name="Mead D."/>
            <person name="Buti M."/>
            <person name="Cavallini A."/>
            <person name="Hytonen T."/>
            <person name="Andres J."/>
            <person name="Pham M."/>
            <person name="Weisz D."/>
            <person name="Mascagni F."/>
            <person name="Usai G."/>
            <person name="Natali L."/>
            <person name="Bassil N."/>
            <person name="Fernandez G.E."/>
            <person name="Lomsadze A."/>
            <person name="Armour M."/>
            <person name="Olukolu B."/>
            <person name="Poorten T."/>
            <person name="Britton C."/>
            <person name="Davik J."/>
            <person name="Ashrafi H."/>
            <person name="Aiden E.L."/>
            <person name="Borodovsky M."/>
            <person name="Worthington M."/>
        </authorList>
    </citation>
    <scope>NUCLEOTIDE SEQUENCE [LARGE SCALE GENOMIC DNA]</scope>
    <source>
        <strain evidence="2">PI 553951</strain>
    </source>
</reference>
<name>A0AAW1W0B7_RUBAR</name>
<protein>
    <submittedName>
        <fullName evidence="2">Uncharacterized protein</fullName>
    </submittedName>
</protein>
<feature type="region of interest" description="Disordered" evidence="1">
    <location>
        <begin position="1"/>
        <end position="27"/>
    </location>
</feature>
<keyword evidence="3" id="KW-1185">Reference proteome</keyword>
<organism evidence="2 3">
    <name type="scientific">Rubus argutus</name>
    <name type="common">Southern blackberry</name>
    <dbReference type="NCBI Taxonomy" id="59490"/>
    <lineage>
        <taxon>Eukaryota</taxon>
        <taxon>Viridiplantae</taxon>
        <taxon>Streptophyta</taxon>
        <taxon>Embryophyta</taxon>
        <taxon>Tracheophyta</taxon>
        <taxon>Spermatophyta</taxon>
        <taxon>Magnoliopsida</taxon>
        <taxon>eudicotyledons</taxon>
        <taxon>Gunneridae</taxon>
        <taxon>Pentapetalae</taxon>
        <taxon>rosids</taxon>
        <taxon>fabids</taxon>
        <taxon>Rosales</taxon>
        <taxon>Rosaceae</taxon>
        <taxon>Rosoideae</taxon>
        <taxon>Rosoideae incertae sedis</taxon>
        <taxon>Rubus</taxon>
    </lineage>
</organism>
<evidence type="ECO:0000313" key="3">
    <source>
        <dbReference type="Proteomes" id="UP001457282"/>
    </source>
</evidence>
<evidence type="ECO:0000256" key="1">
    <source>
        <dbReference type="SAM" id="MobiDB-lite"/>
    </source>
</evidence>
<sequence length="116" mass="12285">MKIDTVAGCGWTTQPCGLEEGGSNGLDSVKRERLEAASGSSRAEFEDAVIDGGMAGLNGIFDGHGKSSRARFGSAVSVGDDDAEERLGPMVINSSREKAWAHGWARRGRGVWFLVN</sequence>
<comment type="caution">
    <text evidence="2">The sequence shown here is derived from an EMBL/GenBank/DDBJ whole genome shotgun (WGS) entry which is preliminary data.</text>
</comment>
<accession>A0AAW1W0B7</accession>
<evidence type="ECO:0000313" key="2">
    <source>
        <dbReference type="EMBL" id="KAK9912130.1"/>
    </source>
</evidence>
<proteinExistence type="predicted"/>
<gene>
    <name evidence="2" type="ORF">M0R45_036004</name>
</gene>
<dbReference type="Proteomes" id="UP001457282">
    <property type="component" value="Unassembled WGS sequence"/>
</dbReference>
<dbReference type="EMBL" id="JBEDUW010000007">
    <property type="protein sequence ID" value="KAK9912130.1"/>
    <property type="molecule type" value="Genomic_DNA"/>
</dbReference>
<dbReference type="AlphaFoldDB" id="A0AAW1W0B7"/>